<accession>A0ABY6TPH8</accession>
<dbReference type="Pfam" id="PF07859">
    <property type="entry name" value="Abhydrolase_3"/>
    <property type="match status" value="1"/>
</dbReference>
<dbReference type="InterPro" id="IPR050466">
    <property type="entry name" value="Carboxylest/Gibb_receptor"/>
</dbReference>
<dbReference type="EMBL" id="CABFNS010000162">
    <property type="protein sequence ID" value="VUC20524.1"/>
    <property type="molecule type" value="Genomic_DNA"/>
</dbReference>
<evidence type="ECO:0000313" key="3">
    <source>
        <dbReference type="Proteomes" id="UP000766486"/>
    </source>
</evidence>
<organism evidence="2 3">
    <name type="scientific">Bionectria ochroleuca</name>
    <name type="common">Gliocladium roseum</name>
    <dbReference type="NCBI Taxonomy" id="29856"/>
    <lineage>
        <taxon>Eukaryota</taxon>
        <taxon>Fungi</taxon>
        <taxon>Dikarya</taxon>
        <taxon>Ascomycota</taxon>
        <taxon>Pezizomycotina</taxon>
        <taxon>Sordariomycetes</taxon>
        <taxon>Hypocreomycetidae</taxon>
        <taxon>Hypocreales</taxon>
        <taxon>Bionectriaceae</taxon>
        <taxon>Clonostachys</taxon>
    </lineage>
</organism>
<protein>
    <recommendedName>
        <fullName evidence="1">Alpha/beta hydrolase fold-3 domain-containing protein</fullName>
    </recommendedName>
</protein>
<gene>
    <name evidence="2" type="ORF">CLO192961_LOCUS24664</name>
</gene>
<dbReference type="Proteomes" id="UP000766486">
    <property type="component" value="Unassembled WGS sequence"/>
</dbReference>
<dbReference type="PRINTS" id="PR00111">
    <property type="entry name" value="ABHYDROLASE"/>
</dbReference>
<dbReference type="PANTHER" id="PTHR23024:SF339">
    <property type="entry name" value="ALPHA_BETA HYDROLASE FOLD-3 DOMAIN-CONTAINING PROTEIN"/>
    <property type="match status" value="1"/>
</dbReference>
<sequence>MSISWPDESLFEPFTVFETTYKTVSAHDIKAAVLIPKNLKPGPHPVIIQIHGGFFATAHSLFAPFFPIWACNLAVEHSAIIVSPDYRLLPTENGVKDILEDLEDFWQWTRSSLQSVIDEKAPGHALNLSQTLLTGNSAGGYCAVQLALSHPDEISALGVVFPAMDLYDPIFATGPSKGDPTVMRFPEAEIPTKEDTIAWIEESRKTVATKAGFERTPFCVAATQHGLIAKTVFDPKGLKLEEFNPVKRMQSGAKLPQRVWLMHGDDDTVVHIRTSHLFSKVLQETQPQTTLRYDVVPGRDHAFDVDMETWEDIYPSAMDFLRSGWLE</sequence>
<evidence type="ECO:0000259" key="1">
    <source>
        <dbReference type="Pfam" id="PF07859"/>
    </source>
</evidence>
<name>A0ABY6TPH8_BIOOC</name>
<dbReference type="InterPro" id="IPR013094">
    <property type="entry name" value="AB_hydrolase_3"/>
</dbReference>
<dbReference type="InterPro" id="IPR000073">
    <property type="entry name" value="AB_hydrolase_1"/>
</dbReference>
<dbReference type="InterPro" id="IPR029058">
    <property type="entry name" value="AB_hydrolase_fold"/>
</dbReference>
<keyword evidence="3" id="KW-1185">Reference proteome</keyword>
<proteinExistence type="predicted"/>
<dbReference type="SUPFAM" id="SSF53474">
    <property type="entry name" value="alpha/beta-Hydrolases"/>
    <property type="match status" value="1"/>
</dbReference>
<feature type="domain" description="Alpha/beta hydrolase fold-3" evidence="1">
    <location>
        <begin position="47"/>
        <end position="166"/>
    </location>
</feature>
<dbReference type="Gene3D" id="3.40.50.1820">
    <property type="entry name" value="alpha/beta hydrolase"/>
    <property type="match status" value="1"/>
</dbReference>
<dbReference type="PANTHER" id="PTHR23024">
    <property type="entry name" value="ARYLACETAMIDE DEACETYLASE"/>
    <property type="match status" value="1"/>
</dbReference>
<reference evidence="2 3" key="1">
    <citation type="submission" date="2019-06" db="EMBL/GenBank/DDBJ databases">
        <authorList>
            <person name="Broberg M."/>
        </authorList>
    </citation>
    <scope>NUCLEOTIDE SEQUENCE [LARGE SCALE GENOMIC DNA]</scope>
</reference>
<comment type="caution">
    <text evidence="2">The sequence shown here is derived from an EMBL/GenBank/DDBJ whole genome shotgun (WGS) entry which is preliminary data.</text>
</comment>
<evidence type="ECO:0000313" key="2">
    <source>
        <dbReference type="EMBL" id="VUC20524.1"/>
    </source>
</evidence>